<dbReference type="Gene3D" id="3.80.10.10">
    <property type="entry name" value="Ribonuclease Inhibitor"/>
    <property type="match status" value="1"/>
</dbReference>
<reference evidence="1" key="1">
    <citation type="submission" date="2019-10" db="EMBL/GenBank/DDBJ databases">
        <authorList>
            <person name="Nor Muhammad N."/>
        </authorList>
    </citation>
    <scope>NUCLEOTIDE SEQUENCE</scope>
</reference>
<dbReference type="SUPFAM" id="SSF52047">
    <property type="entry name" value="RNI-like"/>
    <property type="match status" value="1"/>
</dbReference>
<name>A0A5K1K713_9APHY</name>
<proteinExistence type="predicted"/>
<dbReference type="AlphaFoldDB" id="A0A5K1K713"/>
<organism evidence="1">
    <name type="scientific">Ganoderma boninense</name>
    <dbReference type="NCBI Taxonomy" id="34458"/>
    <lineage>
        <taxon>Eukaryota</taxon>
        <taxon>Fungi</taxon>
        <taxon>Dikarya</taxon>
        <taxon>Basidiomycota</taxon>
        <taxon>Agaricomycotina</taxon>
        <taxon>Agaricomycetes</taxon>
        <taxon>Polyporales</taxon>
        <taxon>Polyporaceae</taxon>
        <taxon>Ganoderma</taxon>
    </lineage>
</organism>
<gene>
    <name evidence="1" type="primary">A0A024CHY4</name>
</gene>
<sequence length="567" mass="63963">MSAAIVEQPFNASLDHLNRPISTAVMPIPTISSLHEDIVALVFAEFNTWLPAERAACARGALVCRTWAGPASKTLWRSLRSLLPLYGILLPVPQVVRKTYIGNFHGSHVPLSYIEYIGEILKTRPFDDPTVWSSFLRCASRIRQLIDWDPRFDLRILRALCHHNGGNTVLPVLRTLSWADAKSPRSDEALALFAPPTLQHLAYHINSETPAQFISNTLTNLVPKAPYLSSLKIVVDTRMTTRLPLLPFLWQFQRLRRLSFLGCQVVTPSCLTGFSSFPTLEHLECNIEGFEAYQVRYSFDVPNLLVLRITGTGTSMRGLLRTLRAPRIQDLVLDAREKGGEPACDAHRDLFRDMPTAPFACSLQKFSYHSGPAKYGPPHHQVHPNRTSFLELIHPLLSLKQLRRVSIICHWEEVGLGDEEVLAAAEAWRDVEELMLAPLERYQEPLAERSLRPTTLCLPHLHRLCPNLSFLALPIDMETPEVSVPSGIDGTEGQNLRPHRLKRFDILGYRSLMTSQEDLEALARYLAGAFPDLEPCAPFVISKDPWDSMWSKLRSLQESQRDLVGSK</sequence>
<dbReference type="InterPro" id="IPR032675">
    <property type="entry name" value="LRR_dom_sf"/>
</dbReference>
<protein>
    <submittedName>
        <fullName evidence="1">CipA</fullName>
    </submittedName>
</protein>
<evidence type="ECO:0000313" key="1">
    <source>
        <dbReference type="EMBL" id="VWP01852.1"/>
    </source>
</evidence>
<accession>A0A5K1K713</accession>
<dbReference type="EMBL" id="LR729722">
    <property type="protein sequence ID" value="VWP01852.1"/>
    <property type="molecule type" value="Genomic_DNA"/>
</dbReference>